<keyword evidence="1" id="KW-0285">Flavoprotein</keyword>
<evidence type="ECO:0000313" key="5">
    <source>
        <dbReference type="Proteomes" id="UP000240509"/>
    </source>
</evidence>
<protein>
    <submittedName>
        <fullName evidence="4">NADH-dependent flavin oxidoreductase</fullName>
    </submittedName>
</protein>
<dbReference type="PANTHER" id="PTHR43656">
    <property type="entry name" value="BINDING OXIDOREDUCTASE, PUTATIVE (AFU_ORTHOLOGUE AFUA_2G08260)-RELATED"/>
    <property type="match status" value="1"/>
</dbReference>
<proteinExistence type="predicted"/>
<evidence type="ECO:0000259" key="3">
    <source>
        <dbReference type="Pfam" id="PF00724"/>
    </source>
</evidence>
<dbReference type="InterPro" id="IPR051799">
    <property type="entry name" value="NADH_flavin_oxidoreductase"/>
</dbReference>
<reference evidence="4 5" key="1">
    <citation type="submission" date="2018-03" db="EMBL/GenBank/DDBJ databases">
        <title>Alkalicoccus saliphilus sp. nov., isolated from a mineral pool.</title>
        <authorList>
            <person name="Zhao B."/>
        </authorList>
    </citation>
    <scope>NUCLEOTIDE SEQUENCE [LARGE SCALE GENOMIC DNA]</scope>
    <source>
        <strain evidence="4 5">6AG</strain>
    </source>
</reference>
<evidence type="ECO:0000256" key="2">
    <source>
        <dbReference type="ARBA" id="ARBA00023002"/>
    </source>
</evidence>
<dbReference type="SUPFAM" id="SSF51395">
    <property type="entry name" value="FMN-linked oxidoreductases"/>
    <property type="match status" value="1"/>
</dbReference>
<dbReference type="Proteomes" id="UP000240509">
    <property type="component" value="Unassembled WGS sequence"/>
</dbReference>
<dbReference type="OrthoDB" id="9772736at2"/>
<dbReference type="InterPro" id="IPR013785">
    <property type="entry name" value="Aldolase_TIM"/>
</dbReference>
<dbReference type="Gene3D" id="3.20.20.70">
    <property type="entry name" value="Aldolase class I"/>
    <property type="match status" value="1"/>
</dbReference>
<dbReference type="EMBL" id="PZJJ01000003">
    <property type="protein sequence ID" value="PTL39935.1"/>
    <property type="molecule type" value="Genomic_DNA"/>
</dbReference>
<dbReference type="PANTHER" id="PTHR43656:SF2">
    <property type="entry name" value="BINDING OXIDOREDUCTASE, PUTATIVE (AFU_ORTHOLOGUE AFUA_2G08260)-RELATED"/>
    <property type="match status" value="1"/>
</dbReference>
<dbReference type="GO" id="GO:0016491">
    <property type="term" value="F:oxidoreductase activity"/>
    <property type="evidence" value="ECO:0007669"/>
    <property type="project" value="UniProtKB-KW"/>
</dbReference>
<dbReference type="RefSeq" id="WP_107583522.1">
    <property type="nucleotide sequence ID" value="NZ_PZJJ01000003.1"/>
</dbReference>
<dbReference type="Pfam" id="PF00724">
    <property type="entry name" value="Oxidored_FMN"/>
    <property type="match status" value="1"/>
</dbReference>
<evidence type="ECO:0000256" key="1">
    <source>
        <dbReference type="ARBA" id="ARBA00022630"/>
    </source>
</evidence>
<dbReference type="GO" id="GO:0010181">
    <property type="term" value="F:FMN binding"/>
    <property type="evidence" value="ECO:0007669"/>
    <property type="project" value="InterPro"/>
</dbReference>
<dbReference type="CDD" id="cd04735">
    <property type="entry name" value="OYE_like_4_FMN"/>
    <property type="match status" value="1"/>
</dbReference>
<dbReference type="InterPro" id="IPR001155">
    <property type="entry name" value="OxRdtase_FMN_N"/>
</dbReference>
<dbReference type="AlphaFoldDB" id="A0A2T4U976"/>
<gene>
    <name evidence="4" type="ORF">C6Y45_02840</name>
</gene>
<sequence length="378" mass="41888">MRKFLEPYTFANGMNVKNRIMLAPMTNFSSDEKGQVTPEELAYYRERSRGAGTVITACANVTAGGKGFPGQIGIDRDELDSSLRELASTIQEEGAKAVVQIYHGGRMSPPDLLPDKQPVSASAVAPVREGAVTPRELTEEEIAHIIKAFGQAAQRAVRAGFDGVEIHGANTYLIQQFFSPHSNRRTDKWGGSVEDRMRFPLAVVKEVLQSVKEAGADETFLIGYRFSPEEKEEPGITMEDTMKLINRLAEEKLDYLHVSVQDFSAGSMRNKEDERSRVEIVQEAVGEKIPVVGVGSLYTPDEAEKAMESGVPFLALGRELIVDPQWVEKVESGREAEIRTELSTEDREKLVVPKPLWKAIVNTPGWFPVAEHKQKSAE</sequence>
<evidence type="ECO:0000313" key="4">
    <source>
        <dbReference type="EMBL" id="PTL39935.1"/>
    </source>
</evidence>
<name>A0A2T4U976_9BACI</name>
<keyword evidence="5" id="KW-1185">Reference proteome</keyword>
<organism evidence="4 5">
    <name type="scientific">Alkalicoccus saliphilus</name>
    <dbReference type="NCBI Taxonomy" id="200989"/>
    <lineage>
        <taxon>Bacteria</taxon>
        <taxon>Bacillati</taxon>
        <taxon>Bacillota</taxon>
        <taxon>Bacilli</taxon>
        <taxon>Bacillales</taxon>
        <taxon>Bacillaceae</taxon>
        <taxon>Alkalicoccus</taxon>
    </lineage>
</organism>
<feature type="domain" description="NADH:flavin oxidoreductase/NADH oxidase N-terminal" evidence="3">
    <location>
        <begin position="5"/>
        <end position="336"/>
    </location>
</feature>
<accession>A0A2T4U976</accession>
<comment type="caution">
    <text evidence="4">The sequence shown here is derived from an EMBL/GenBank/DDBJ whole genome shotgun (WGS) entry which is preliminary data.</text>
</comment>
<keyword evidence="2" id="KW-0560">Oxidoreductase</keyword>